<dbReference type="EMBL" id="MEVB01000014">
    <property type="protein sequence ID" value="OGC52544.1"/>
    <property type="molecule type" value="Genomic_DNA"/>
</dbReference>
<protein>
    <recommendedName>
        <fullName evidence="3">Methyltransferase domain-containing protein</fullName>
    </recommendedName>
</protein>
<dbReference type="Pfam" id="PF13489">
    <property type="entry name" value="Methyltransf_23"/>
    <property type="match status" value="1"/>
</dbReference>
<dbReference type="InterPro" id="IPR029063">
    <property type="entry name" value="SAM-dependent_MTases_sf"/>
</dbReference>
<dbReference type="PANTHER" id="PTHR43861">
    <property type="entry name" value="TRANS-ACONITATE 2-METHYLTRANSFERASE-RELATED"/>
    <property type="match status" value="1"/>
</dbReference>
<dbReference type="SUPFAM" id="SSF53335">
    <property type="entry name" value="S-adenosyl-L-methionine-dependent methyltransferases"/>
    <property type="match status" value="1"/>
</dbReference>
<dbReference type="CDD" id="cd02440">
    <property type="entry name" value="AdoMet_MTases"/>
    <property type="match status" value="1"/>
</dbReference>
<evidence type="ECO:0000313" key="2">
    <source>
        <dbReference type="Proteomes" id="UP000176853"/>
    </source>
</evidence>
<dbReference type="AlphaFoldDB" id="A0A1F4V5V9"/>
<name>A0A1F4V5V9_UNCKA</name>
<dbReference type="Gene3D" id="3.40.50.150">
    <property type="entry name" value="Vaccinia Virus protein VP39"/>
    <property type="match status" value="1"/>
</dbReference>
<accession>A0A1F4V5V9</accession>
<dbReference type="Proteomes" id="UP000176853">
    <property type="component" value="Unassembled WGS sequence"/>
</dbReference>
<gene>
    <name evidence="1" type="ORF">A2709_02405</name>
</gene>
<evidence type="ECO:0000313" key="1">
    <source>
        <dbReference type="EMBL" id="OGC52544.1"/>
    </source>
</evidence>
<sequence>MNSLEIHKLADMEDRYWWHIGKKHLITSLIKHHFKNRTDLKVLELGCGTGGMLETLTKFGKVTGFDISPAAVGYCQAKGFDTVRVQDISTLDIAGEQTGYDSILALDVLEHIQDDVLAMRKVRALLADGGLFFVNVPAHKFLWSEHDEALEHKRRYHRVELIKKLTDAGFSIVSNSYFVSLISPIIILYRIWGNVFGKSAYPKTSYVLLPDKLNELFVYLLKLEAILLLKMRIPFGVTLNVVAKKAAA</sequence>
<evidence type="ECO:0008006" key="3">
    <source>
        <dbReference type="Google" id="ProtNLM"/>
    </source>
</evidence>
<organism evidence="1 2">
    <name type="scientific">candidate division WWE3 bacterium RIFCSPHIGHO2_01_FULL_43_9</name>
    <dbReference type="NCBI Taxonomy" id="1802618"/>
    <lineage>
        <taxon>Bacteria</taxon>
        <taxon>Katanobacteria</taxon>
    </lineage>
</organism>
<comment type="caution">
    <text evidence="1">The sequence shown here is derived from an EMBL/GenBank/DDBJ whole genome shotgun (WGS) entry which is preliminary data.</text>
</comment>
<dbReference type="PANTHER" id="PTHR43861:SF1">
    <property type="entry name" value="TRANS-ACONITATE 2-METHYLTRANSFERASE"/>
    <property type="match status" value="1"/>
</dbReference>
<proteinExistence type="predicted"/>
<reference evidence="1 2" key="1">
    <citation type="journal article" date="2016" name="Nat. Commun.">
        <title>Thousands of microbial genomes shed light on interconnected biogeochemical processes in an aquifer system.</title>
        <authorList>
            <person name="Anantharaman K."/>
            <person name="Brown C.T."/>
            <person name="Hug L.A."/>
            <person name="Sharon I."/>
            <person name="Castelle C.J."/>
            <person name="Probst A.J."/>
            <person name="Thomas B.C."/>
            <person name="Singh A."/>
            <person name="Wilkins M.J."/>
            <person name="Karaoz U."/>
            <person name="Brodie E.L."/>
            <person name="Williams K.H."/>
            <person name="Hubbard S.S."/>
            <person name="Banfield J.F."/>
        </authorList>
    </citation>
    <scope>NUCLEOTIDE SEQUENCE [LARGE SCALE GENOMIC DNA]</scope>
</reference>